<evidence type="ECO:0000256" key="1">
    <source>
        <dbReference type="ARBA" id="ARBA00002834"/>
    </source>
</evidence>
<feature type="binding site" evidence="8">
    <location>
        <position position="167"/>
    </location>
    <ligand>
        <name>1-deoxy-D-xylulose 5-phosphate</name>
        <dbReference type="ChEBI" id="CHEBI:57792"/>
    </ligand>
</feature>
<comment type="subcellular location">
    <subcellularLocation>
        <location evidence="8">Cytoplasm</location>
    </subcellularLocation>
</comment>
<dbReference type="HOGENOM" id="CLU_062233_1_1_4"/>
<feature type="binding site" evidence="8">
    <location>
        <begin position="215"/>
        <end position="216"/>
    </location>
    <ligand>
        <name>1-deoxy-D-xylulose 5-phosphate</name>
        <dbReference type="ChEBI" id="CHEBI:57792"/>
    </ligand>
</feature>
<keyword evidence="11" id="KW-1185">Reference proteome</keyword>
<dbReference type="InterPro" id="IPR013785">
    <property type="entry name" value="Aldolase_TIM"/>
</dbReference>
<dbReference type="GO" id="GO:0009229">
    <property type="term" value="P:thiamine diphosphate biosynthetic process"/>
    <property type="evidence" value="ECO:0007669"/>
    <property type="project" value="UniProtKB-UniRule"/>
</dbReference>
<evidence type="ECO:0000256" key="8">
    <source>
        <dbReference type="HAMAP-Rule" id="MF_00443"/>
    </source>
</evidence>
<dbReference type="PANTHER" id="PTHR34266:SF2">
    <property type="entry name" value="THIAZOLE SYNTHASE"/>
    <property type="match status" value="1"/>
</dbReference>
<gene>
    <name evidence="8 10" type="primary">thiG</name>
    <name evidence="10" type="ORF">HMPREF0551_0083</name>
</gene>
<evidence type="ECO:0000313" key="11">
    <source>
        <dbReference type="Proteomes" id="UP000011021"/>
    </source>
</evidence>
<dbReference type="EMBL" id="AEQP01000001">
    <property type="protein sequence ID" value="EFV95900.1"/>
    <property type="molecule type" value="Genomic_DNA"/>
</dbReference>
<dbReference type="GO" id="GO:1990107">
    <property type="term" value="F:thiazole synthase activity"/>
    <property type="evidence" value="ECO:0007669"/>
    <property type="project" value="UniProtKB-EC"/>
</dbReference>
<evidence type="ECO:0000313" key="10">
    <source>
        <dbReference type="EMBL" id="EFV95900.1"/>
    </source>
</evidence>
<keyword evidence="4 8" id="KW-0808">Transferase</keyword>
<reference evidence="10 11" key="1">
    <citation type="submission" date="2010-12" db="EMBL/GenBank/DDBJ databases">
        <authorList>
            <person name="Muzny D."/>
            <person name="Qin X."/>
            <person name="Deng J."/>
            <person name="Jiang H."/>
            <person name="Liu Y."/>
            <person name="Qu J."/>
            <person name="Song X.-Z."/>
            <person name="Zhang L."/>
            <person name="Thornton R."/>
            <person name="Coyle M."/>
            <person name="Francisco L."/>
            <person name="Jackson L."/>
            <person name="Javaid M."/>
            <person name="Korchina V."/>
            <person name="Kovar C."/>
            <person name="Mata R."/>
            <person name="Mathew T."/>
            <person name="Ngo R."/>
            <person name="Nguyen L."/>
            <person name="Nguyen N."/>
            <person name="Okwuonu G."/>
            <person name="Ongeri F."/>
            <person name="Pham C."/>
            <person name="Simmons D."/>
            <person name="Wilczek-Boney K."/>
            <person name="Hale W."/>
            <person name="Jakkamsetti A."/>
            <person name="Pham P."/>
            <person name="Ruth R."/>
            <person name="San Lucas F."/>
            <person name="Warren J."/>
            <person name="Zhang J."/>
            <person name="Zhao Z."/>
            <person name="Zhou C."/>
            <person name="Zhu D."/>
            <person name="Lee S."/>
            <person name="Bess C."/>
            <person name="Blankenburg K."/>
            <person name="Forbes L."/>
            <person name="Fu Q."/>
            <person name="Gubbala S."/>
            <person name="Hirani K."/>
            <person name="Jayaseelan J.C."/>
            <person name="Lara F."/>
            <person name="Munidasa M."/>
            <person name="Palculict T."/>
            <person name="Patil S."/>
            <person name="Pu L.-L."/>
            <person name="Saada N."/>
            <person name="Tang L."/>
            <person name="Weissenberger G."/>
            <person name="Zhu Y."/>
            <person name="Hemphill L."/>
            <person name="Shang Y."/>
            <person name="Youmans B."/>
            <person name="Ayvaz T."/>
            <person name="Ross M."/>
            <person name="Santibanez J."/>
            <person name="Aqrawi P."/>
            <person name="Gross S."/>
            <person name="Joshi V."/>
            <person name="Fowler G."/>
            <person name="Nazareth L."/>
            <person name="Reid J."/>
            <person name="Worley K."/>
            <person name="Petrosino J."/>
            <person name="Highlander S."/>
            <person name="Gibbs R."/>
        </authorList>
    </citation>
    <scope>NUCLEOTIDE SEQUENCE [LARGE SCALE GENOMIC DNA]</scope>
    <source>
        <strain evidence="10 11">ATCC 51599</strain>
    </source>
</reference>
<feature type="binding site" evidence="8">
    <location>
        <begin position="193"/>
        <end position="194"/>
    </location>
    <ligand>
        <name>1-deoxy-D-xylulose 5-phosphate</name>
        <dbReference type="ChEBI" id="CHEBI:57792"/>
    </ligand>
</feature>
<accession>E7RUB7</accession>
<dbReference type="AlphaFoldDB" id="E7RUB7"/>
<dbReference type="InterPro" id="IPR008867">
    <property type="entry name" value="ThiG"/>
</dbReference>
<name>E7RUB7_9BURK</name>
<protein>
    <recommendedName>
        <fullName evidence="3 8">Thiazole synthase</fullName>
        <ecNumber evidence="3 8">2.8.1.10</ecNumber>
    </recommendedName>
</protein>
<dbReference type="CDD" id="cd04728">
    <property type="entry name" value="ThiG"/>
    <property type="match status" value="1"/>
</dbReference>
<evidence type="ECO:0000256" key="2">
    <source>
        <dbReference type="ARBA" id="ARBA00004948"/>
    </source>
</evidence>
<dbReference type="PANTHER" id="PTHR34266">
    <property type="entry name" value="THIAZOLE SYNTHASE"/>
    <property type="match status" value="1"/>
</dbReference>
<evidence type="ECO:0000256" key="7">
    <source>
        <dbReference type="ARBA" id="ARBA00049897"/>
    </source>
</evidence>
<keyword evidence="6 8" id="KW-0704">Schiff base</keyword>
<evidence type="ECO:0000256" key="4">
    <source>
        <dbReference type="ARBA" id="ARBA00022679"/>
    </source>
</evidence>
<dbReference type="SUPFAM" id="SSF110399">
    <property type="entry name" value="ThiG-like"/>
    <property type="match status" value="1"/>
</dbReference>
<dbReference type="Gene3D" id="3.20.20.70">
    <property type="entry name" value="Aldolase class I"/>
    <property type="match status" value="1"/>
</dbReference>
<comment type="function">
    <text evidence="1 8">Catalyzes the rearrangement of 1-deoxy-D-xylulose 5-phosphate (DXP) to produce the thiazole phosphate moiety of thiamine. Sulfur is provided by the thiocarboxylate moiety of the carrier protein ThiS. In vitro, sulfur can be provided by H(2)S.</text>
</comment>
<evidence type="ECO:0000256" key="3">
    <source>
        <dbReference type="ARBA" id="ARBA00011960"/>
    </source>
</evidence>
<dbReference type="EC" id="2.8.1.10" evidence="3 8"/>
<comment type="pathway">
    <text evidence="2 8">Cofactor biosynthesis; thiamine diphosphate biosynthesis.</text>
</comment>
<dbReference type="HAMAP" id="MF_00443">
    <property type="entry name" value="ThiG"/>
    <property type="match status" value="1"/>
</dbReference>
<comment type="subunit">
    <text evidence="8">Homotetramer. Forms heterodimers with either ThiH or ThiS.</text>
</comment>
<proteinExistence type="inferred from homology"/>
<dbReference type="InterPro" id="IPR033983">
    <property type="entry name" value="Thiazole_synthase_ThiG"/>
</dbReference>
<sequence length="269" mass="28559">MNDTVAPDPLVIGSRTFSSRLLVGTGKYVDFQQTREAIDASGAEIVTVAIRRTNIGQHAGQPSLLDAVPPDRFTILPNTAGCYTAEDAVRTLRLARELLDGHTLVKLEVLGNEQNLFPNMPETLAAARTLVKEGFEVMVYCSDDPIQAKMLEDIGCVAIMPLASLIGSGMGILNPWNLKLILEQAQVPVIVDAGVGTASDATVAMELGCAAVLMNTAIAKAQDPVMMARAMKAGVEAGRLARLAGRMPRKYYAATPSSPTEGLLPSVAR</sequence>
<evidence type="ECO:0000259" key="9">
    <source>
        <dbReference type="Pfam" id="PF05690"/>
    </source>
</evidence>
<evidence type="ECO:0000256" key="5">
    <source>
        <dbReference type="ARBA" id="ARBA00022977"/>
    </source>
</evidence>
<dbReference type="RefSeq" id="WP_005671785.1">
    <property type="nucleotide sequence ID" value="NZ_CP146288.1"/>
</dbReference>
<dbReference type="eggNOG" id="COG2022">
    <property type="taxonomic scope" value="Bacteria"/>
</dbReference>
<feature type="active site" description="Schiff-base intermediate with DXP" evidence="8">
    <location>
        <position position="106"/>
    </location>
</feature>
<keyword evidence="8" id="KW-0963">Cytoplasm</keyword>
<comment type="similarity">
    <text evidence="8">Belongs to the ThiG family.</text>
</comment>
<feature type="domain" description="Thiazole synthase ThiG" evidence="9">
    <location>
        <begin position="12"/>
        <end position="259"/>
    </location>
</feature>
<dbReference type="STRING" id="887898.HMPREF0551_0083"/>
<evidence type="ECO:0000256" key="6">
    <source>
        <dbReference type="ARBA" id="ARBA00023270"/>
    </source>
</evidence>
<organism evidence="10 11">
    <name type="scientific">Lautropia mirabilis ATCC 51599</name>
    <dbReference type="NCBI Taxonomy" id="887898"/>
    <lineage>
        <taxon>Bacteria</taxon>
        <taxon>Pseudomonadati</taxon>
        <taxon>Pseudomonadota</taxon>
        <taxon>Betaproteobacteria</taxon>
        <taxon>Burkholderiales</taxon>
        <taxon>Burkholderiaceae</taxon>
        <taxon>Lautropia</taxon>
    </lineage>
</organism>
<dbReference type="UniPathway" id="UPA00060"/>
<comment type="catalytic activity">
    <reaction evidence="7 8">
        <text>[ThiS sulfur-carrier protein]-C-terminal-Gly-aminoethanethioate + 2-iminoacetate + 1-deoxy-D-xylulose 5-phosphate = [ThiS sulfur-carrier protein]-C-terminal Gly-Gly + 2-[(2R,5Z)-2-carboxy-4-methylthiazol-5(2H)-ylidene]ethyl phosphate + 2 H2O + H(+)</text>
        <dbReference type="Rhea" id="RHEA:26297"/>
        <dbReference type="Rhea" id="RHEA-COMP:12909"/>
        <dbReference type="Rhea" id="RHEA-COMP:19908"/>
        <dbReference type="ChEBI" id="CHEBI:15377"/>
        <dbReference type="ChEBI" id="CHEBI:15378"/>
        <dbReference type="ChEBI" id="CHEBI:57792"/>
        <dbReference type="ChEBI" id="CHEBI:62899"/>
        <dbReference type="ChEBI" id="CHEBI:77846"/>
        <dbReference type="ChEBI" id="CHEBI:90778"/>
        <dbReference type="ChEBI" id="CHEBI:232372"/>
        <dbReference type="EC" id="2.8.1.10"/>
    </reaction>
</comment>
<dbReference type="GO" id="GO:0005737">
    <property type="term" value="C:cytoplasm"/>
    <property type="evidence" value="ECO:0007669"/>
    <property type="project" value="UniProtKB-SubCell"/>
</dbReference>
<keyword evidence="5 8" id="KW-0784">Thiamine biosynthesis</keyword>
<comment type="caution">
    <text evidence="10">The sequence shown here is derived from an EMBL/GenBank/DDBJ whole genome shotgun (WGS) entry which is preliminary data.</text>
</comment>
<dbReference type="Proteomes" id="UP000011021">
    <property type="component" value="Unassembled WGS sequence"/>
</dbReference>
<dbReference type="Pfam" id="PF05690">
    <property type="entry name" value="ThiG"/>
    <property type="match status" value="1"/>
</dbReference>